<protein>
    <submittedName>
        <fullName evidence="6">4Fe-4S binding protein</fullName>
    </submittedName>
</protein>
<dbReference type="PROSITE" id="PS51379">
    <property type="entry name" value="4FE4S_FER_2"/>
    <property type="match status" value="2"/>
</dbReference>
<accession>A0ABT7QSX5</accession>
<gene>
    <name evidence="6" type="ORF">PF327_08245</name>
</gene>
<feature type="domain" description="4Fe-4S ferredoxin-type" evidence="5">
    <location>
        <begin position="249"/>
        <end position="277"/>
    </location>
</feature>
<keyword evidence="4" id="KW-0411">Iron-sulfur</keyword>
<dbReference type="SUPFAM" id="SSF54862">
    <property type="entry name" value="4Fe-4S ferredoxins"/>
    <property type="match status" value="1"/>
</dbReference>
<feature type="domain" description="4Fe-4S ferredoxin-type" evidence="5">
    <location>
        <begin position="279"/>
        <end position="308"/>
    </location>
</feature>
<evidence type="ECO:0000313" key="7">
    <source>
        <dbReference type="Proteomes" id="UP001169066"/>
    </source>
</evidence>
<evidence type="ECO:0000313" key="6">
    <source>
        <dbReference type="EMBL" id="MDM5264181.1"/>
    </source>
</evidence>
<keyword evidence="7" id="KW-1185">Reference proteome</keyword>
<dbReference type="EMBL" id="JAQIBC010000005">
    <property type="protein sequence ID" value="MDM5264181.1"/>
    <property type="molecule type" value="Genomic_DNA"/>
</dbReference>
<sequence length="370" mass="41554">MGLHFDVGACVRATSKFSQCSKCVDICPDSISLVDNLPSFSAATGVEAAACVGICPTEAFALSDFSTTEFFFTFLESKVRLISPKFNVPCISVLSVEHLISLALASEETITIDMSSYDEDSLLFEHIEECIDEANFVLSSFSKKQLETNHIPSKVVKEKNEQEQEDEVTSRRSFLENASLEGVVKHKKAFDDAVDEDEMQHFEIDASVIAKIKDKNLPNKRKILFTTLKRAEVPDVFEILPEEEVSFTSQKFVDESCTNCQICYRICPTGALSSDNKFSLIHFDAMLCVKCRLCHDVCEPDAIQLQSGFEIKEFFEPTQRTLATFNIKRCNECGNNFTYTGGEQMCPRCAVEEEEAMFLHANAKRMRGEE</sequence>
<evidence type="ECO:0000259" key="5">
    <source>
        <dbReference type="PROSITE" id="PS51379"/>
    </source>
</evidence>
<dbReference type="PANTHER" id="PTHR43687:SF1">
    <property type="entry name" value="FERREDOXIN III"/>
    <property type="match status" value="1"/>
</dbReference>
<proteinExistence type="predicted"/>
<reference evidence="6" key="1">
    <citation type="submission" date="2023-01" db="EMBL/GenBank/DDBJ databases">
        <title>Sulfurovum sp. XTW-4 genome assembly.</title>
        <authorList>
            <person name="Wang J."/>
        </authorList>
    </citation>
    <scope>NUCLEOTIDE SEQUENCE</scope>
    <source>
        <strain evidence="6">XTW-4</strain>
    </source>
</reference>
<evidence type="ECO:0000256" key="4">
    <source>
        <dbReference type="ARBA" id="ARBA00023014"/>
    </source>
</evidence>
<dbReference type="InterPro" id="IPR017900">
    <property type="entry name" value="4Fe4S_Fe_S_CS"/>
</dbReference>
<dbReference type="PROSITE" id="PS00198">
    <property type="entry name" value="4FE4S_FER_1"/>
    <property type="match status" value="2"/>
</dbReference>
<keyword evidence="2" id="KW-0479">Metal-binding</keyword>
<dbReference type="RefSeq" id="WP_289402109.1">
    <property type="nucleotide sequence ID" value="NZ_JAQIBC010000005.1"/>
</dbReference>
<evidence type="ECO:0000256" key="3">
    <source>
        <dbReference type="ARBA" id="ARBA00023004"/>
    </source>
</evidence>
<dbReference type="Pfam" id="PF00037">
    <property type="entry name" value="Fer4"/>
    <property type="match status" value="1"/>
</dbReference>
<keyword evidence="1" id="KW-0004">4Fe-4S</keyword>
<organism evidence="6 7">
    <name type="scientific">Sulfurovum xiamenensis</name>
    <dbReference type="NCBI Taxonomy" id="3019066"/>
    <lineage>
        <taxon>Bacteria</taxon>
        <taxon>Pseudomonadati</taxon>
        <taxon>Campylobacterota</taxon>
        <taxon>Epsilonproteobacteria</taxon>
        <taxon>Campylobacterales</taxon>
        <taxon>Sulfurovaceae</taxon>
        <taxon>Sulfurovum</taxon>
    </lineage>
</organism>
<evidence type="ECO:0000256" key="2">
    <source>
        <dbReference type="ARBA" id="ARBA00022723"/>
    </source>
</evidence>
<keyword evidence="3" id="KW-0408">Iron</keyword>
<dbReference type="PANTHER" id="PTHR43687">
    <property type="entry name" value="ADENYLYLSULFATE REDUCTASE, BETA SUBUNIT"/>
    <property type="match status" value="1"/>
</dbReference>
<comment type="caution">
    <text evidence="6">The sequence shown here is derived from an EMBL/GenBank/DDBJ whole genome shotgun (WGS) entry which is preliminary data.</text>
</comment>
<dbReference type="Proteomes" id="UP001169066">
    <property type="component" value="Unassembled WGS sequence"/>
</dbReference>
<name>A0ABT7QSX5_9BACT</name>
<dbReference type="InterPro" id="IPR050572">
    <property type="entry name" value="Fe-S_Ferredoxin"/>
</dbReference>
<evidence type="ECO:0000256" key="1">
    <source>
        <dbReference type="ARBA" id="ARBA00022485"/>
    </source>
</evidence>
<dbReference type="Gene3D" id="3.30.70.20">
    <property type="match status" value="1"/>
</dbReference>
<dbReference type="InterPro" id="IPR017896">
    <property type="entry name" value="4Fe4S_Fe-S-bd"/>
</dbReference>